<feature type="region of interest" description="Disordered" evidence="1">
    <location>
        <begin position="33"/>
        <end position="65"/>
    </location>
</feature>
<feature type="compositionally biased region" description="Basic and acidic residues" evidence="1">
    <location>
        <begin position="44"/>
        <end position="59"/>
    </location>
</feature>
<dbReference type="WBParaSite" id="NBR_0002080801-mRNA-1">
    <property type="protein sequence ID" value="NBR_0002080801-mRNA-1"/>
    <property type="gene ID" value="NBR_0002080801"/>
</dbReference>
<keyword evidence="3" id="KW-1185">Reference proteome</keyword>
<proteinExistence type="predicted"/>
<dbReference type="Proteomes" id="UP000271162">
    <property type="component" value="Unassembled WGS sequence"/>
</dbReference>
<reference evidence="2 3" key="2">
    <citation type="submission" date="2018-11" db="EMBL/GenBank/DDBJ databases">
        <authorList>
            <consortium name="Pathogen Informatics"/>
        </authorList>
    </citation>
    <scope>NUCLEOTIDE SEQUENCE [LARGE SCALE GENOMIC DNA]</scope>
</reference>
<gene>
    <name evidence="2" type="ORF">NBR_LOCUS20809</name>
</gene>
<evidence type="ECO:0000313" key="2">
    <source>
        <dbReference type="EMBL" id="VDL84547.1"/>
    </source>
</evidence>
<evidence type="ECO:0000313" key="3">
    <source>
        <dbReference type="Proteomes" id="UP000271162"/>
    </source>
</evidence>
<accession>A0A0N4YU86</accession>
<evidence type="ECO:0000256" key="1">
    <source>
        <dbReference type="SAM" id="MobiDB-lite"/>
    </source>
</evidence>
<reference evidence="4" key="1">
    <citation type="submission" date="2017-02" db="UniProtKB">
        <authorList>
            <consortium name="WormBaseParasite"/>
        </authorList>
    </citation>
    <scope>IDENTIFICATION</scope>
</reference>
<evidence type="ECO:0000313" key="4">
    <source>
        <dbReference type="WBParaSite" id="NBR_0002080801-mRNA-1"/>
    </source>
</evidence>
<sequence length="82" mass="9516">MLKRAKVEDKLEYCNQVRRVKMDLSNCATNFLDHEGHQGGGDRTIADRKGEASDSREGQVGKLQPRQQRVFWKRFHVDSNNQ</sequence>
<dbReference type="AlphaFoldDB" id="A0A0N4YU86"/>
<name>A0A0N4YU86_NIPBR</name>
<organism evidence="4">
    <name type="scientific">Nippostrongylus brasiliensis</name>
    <name type="common">Rat hookworm</name>
    <dbReference type="NCBI Taxonomy" id="27835"/>
    <lineage>
        <taxon>Eukaryota</taxon>
        <taxon>Metazoa</taxon>
        <taxon>Ecdysozoa</taxon>
        <taxon>Nematoda</taxon>
        <taxon>Chromadorea</taxon>
        <taxon>Rhabditida</taxon>
        <taxon>Rhabditina</taxon>
        <taxon>Rhabditomorpha</taxon>
        <taxon>Strongyloidea</taxon>
        <taxon>Heligmosomidae</taxon>
        <taxon>Nippostrongylus</taxon>
    </lineage>
</organism>
<dbReference type="EMBL" id="UYSL01025544">
    <property type="protein sequence ID" value="VDL84547.1"/>
    <property type="molecule type" value="Genomic_DNA"/>
</dbReference>
<protein>
    <submittedName>
        <fullName evidence="2 4">Uncharacterized protein</fullName>
    </submittedName>
</protein>